<evidence type="ECO:0000313" key="2">
    <source>
        <dbReference type="Proteomes" id="UP000003880"/>
    </source>
</evidence>
<dbReference type="EMBL" id="ABWL02000009">
    <property type="protein sequence ID" value="EFE08144.1"/>
    <property type="molecule type" value="Genomic_DNA"/>
</dbReference>
<dbReference type="Proteomes" id="UP000003880">
    <property type="component" value="Unassembled WGS sequence"/>
</dbReference>
<accession>D4BDU5</accession>
<gene>
    <name evidence="1" type="ORF">CIT292_08663</name>
</gene>
<organism evidence="1 2">
    <name type="scientific">Citrobacter youngae ATCC 29220</name>
    <dbReference type="NCBI Taxonomy" id="500640"/>
    <lineage>
        <taxon>Bacteria</taxon>
        <taxon>Pseudomonadati</taxon>
        <taxon>Pseudomonadota</taxon>
        <taxon>Gammaproteobacteria</taxon>
        <taxon>Enterobacterales</taxon>
        <taxon>Enterobacteriaceae</taxon>
        <taxon>Citrobacter</taxon>
        <taxon>Citrobacter freundii complex</taxon>
    </lineage>
</organism>
<sequence length="44" mass="4893">MIIRCRIRCPQHVATRICFAVGYGVKQSRNGKRSAAGRKATFIA</sequence>
<reference evidence="1 2" key="1">
    <citation type="submission" date="2010-02" db="EMBL/GenBank/DDBJ databases">
        <authorList>
            <person name="Weinstock G."/>
            <person name="Sodergren E."/>
            <person name="Clifton S."/>
            <person name="Fulton L."/>
            <person name="Fulton B."/>
            <person name="Courtney L."/>
            <person name="Fronick C."/>
            <person name="Harrison M."/>
            <person name="Strong C."/>
            <person name="Farmer C."/>
            <person name="Delahaunty K."/>
            <person name="Markovic C."/>
            <person name="Hall O."/>
            <person name="Minx P."/>
            <person name="Tomlinson C."/>
            <person name="Mitreva M."/>
            <person name="Nelson J."/>
            <person name="Hou S."/>
            <person name="Wollam A."/>
            <person name="Pepin K.H."/>
            <person name="Johnson M."/>
            <person name="Bhonagiri V."/>
            <person name="Zhang X."/>
            <person name="Suruliraj S."/>
            <person name="Warren W."/>
            <person name="Chinwalla A."/>
            <person name="Mardis E.R."/>
            <person name="Wilson R.K."/>
        </authorList>
    </citation>
    <scope>NUCLEOTIDE SEQUENCE [LARGE SCALE GENOMIC DNA]</scope>
    <source>
        <strain evidence="1 2">ATCC 29220</strain>
    </source>
</reference>
<proteinExistence type="predicted"/>
<protein>
    <submittedName>
        <fullName evidence="1">Uncharacterized protein</fullName>
    </submittedName>
</protein>
<comment type="caution">
    <text evidence="1">The sequence shown here is derived from an EMBL/GenBank/DDBJ whole genome shotgun (WGS) entry which is preliminary data.</text>
</comment>
<evidence type="ECO:0000313" key="1">
    <source>
        <dbReference type="EMBL" id="EFE08144.1"/>
    </source>
</evidence>
<dbReference type="AlphaFoldDB" id="D4BDU5"/>
<dbReference type="HOGENOM" id="CLU_3214205_0_0_6"/>
<name>D4BDU5_9ENTR</name>